<name>A0A6L6JBM7_9RHOB</name>
<dbReference type="AlphaFoldDB" id="A0A6L6JBM7"/>
<evidence type="ECO:0000313" key="1">
    <source>
        <dbReference type="EMBL" id="MTH78037.1"/>
    </source>
</evidence>
<reference evidence="1 2" key="1">
    <citation type="submission" date="2019-11" db="EMBL/GenBank/DDBJ databases">
        <authorList>
            <person name="Dong K."/>
        </authorList>
    </citation>
    <scope>NUCLEOTIDE SEQUENCE [LARGE SCALE GENOMIC DNA]</scope>
    <source>
        <strain evidence="1 2">NBRC 111993</strain>
    </source>
</reference>
<keyword evidence="1" id="KW-0548">Nucleotidyltransferase</keyword>
<comment type="caution">
    <text evidence="1">The sequence shown here is derived from an EMBL/GenBank/DDBJ whole genome shotgun (WGS) entry which is preliminary data.</text>
</comment>
<dbReference type="Proteomes" id="UP000478183">
    <property type="component" value="Unassembled WGS sequence"/>
</dbReference>
<keyword evidence="2" id="KW-1185">Reference proteome</keyword>
<sequence length="286" mass="32669">MTENPANTVPPTADASSDEWRRLFAGYSNIVLVANSDDVDLAGLERTYPDDTLFIFFNKVYKVLDTQFRRPALLVSRSGMMGANIVHRREVPEVLKYFDRENFLGVLNIIIGNGERFSPAEAFLGVPVRHLDLEATIAPFYPQKKFPTTGFALCVWLTKLGHDGKIILAGFSSKRSERWKVFDVHDWTYEQVLLRLLARNGDIEILELPSENPFADIPKHFPQFTPFDVAVTANEVLSDRLSNLGTITDRLMSVTKVLRYLDSSFRNLRPKTRKQKFLAEQQKSRE</sequence>
<dbReference type="RefSeq" id="WP_155095389.1">
    <property type="nucleotide sequence ID" value="NZ_WMIE01000004.1"/>
</dbReference>
<dbReference type="GO" id="GO:0016779">
    <property type="term" value="F:nucleotidyltransferase activity"/>
    <property type="evidence" value="ECO:0007669"/>
    <property type="project" value="UniProtKB-KW"/>
</dbReference>
<protein>
    <submittedName>
        <fullName evidence="1">3-deoxy-manno-octulosonate cytidylyltransferase</fullName>
    </submittedName>
</protein>
<dbReference type="EMBL" id="WMIE01000004">
    <property type="protein sequence ID" value="MTH78037.1"/>
    <property type="molecule type" value="Genomic_DNA"/>
</dbReference>
<dbReference type="OrthoDB" id="7767499at2"/>
<gene>
    <name evidence="1" type="ORF">GL286_09880</name>
</gene>
<organism evidence="1 2">
    <name type="scientific">Paracoccus aestuariivivens</name>
    <dbReference type="NCBI Taxonomy" id="1820333"/>
    <lineage>
        <taxon>Bacteria</taxon>
        <taxon>Pseudomonadati</taxon>
        <taxon>Pseudomonadota</taxon>
        <taxon>Alphaproteobacteria</taxon>
        <taxon>Rhodobacterales</taxon>
        <taxon>Paracoccaceae</taxon>
        <taxon>Paracoccus</taxon>
    </lineage>
</organism>
<accession>A0A6L6JBM7</accession>
<proteinExistence type="predicted"/>
<evidence type="ECO:0000313" key="2">
    <source>
        <dbReference type="Proteomes" id="UP000478183"/>
    </source>
</evidence>
<keyword evidence="1" id="KW-0808">Transferase</keyword>